<organism evidence="2 3">
    <name type="scientific">Roseomonas genomospecies 6</name>
    <dbReference type="NCBI Taxonomy" id="214106"/>
    <lineage>
        <taxon>Bacteria</taxon>
        <taxon>Pseudomonadati</taxon>
        <taxon>Pseudomonadota</taxon>
        <taxon>Alphaproteobacteria</taxon>
        <taxon>Acetobacterales</taxon>
        <taxon>Roseomonadaceae</taxon>
        <taxon>Roseomonas</taxon>
    </lineage>
</organism>
<dbReference type="EMBL" id="QOKW01000019">
    <property type="protein sequence ID" value="KAA0678086.1"/>
    <property type="molecule type" value="Genomic_DNA"/>
</dbReference>
<reference evidence="2 3" key="1">
    <citation type="submission" date="2018-07" db="EMBL/GenBank/DDBJ databases">
        <title>Genome sequence of Azospirillum sp. ATCC 49961.</title>
        <authorList>
            <person name="Sant'Anna F.H."/>
            <person name="Baldani J.I."/>
            <person name="Zilli J.E."/>
            <person name="Reis V.M."/>
            <person name="Hartmann A."/>
            <person name="Cruz L."/>
            <person name="de Souza E.M."/>
            <person name="de Oliveira Pedrosa F."/>
            <person name="Passaglia L.M.P."/>
        </authorList>
    </citation>
    <scope>NUCLEOTIDE SEQUENCE [LARGE SCALE GENOMIC DNA]</scope>
    <source>
        <strain evidence="2 3">ATCC 49961</strain>
    </source>
</reference>
<evidence type="ECO:0008006" key="4">
    <source>
        <dbReference type="Google" id="ProtNLM"/>
    </source>
</evidence>
<evidence type="ECO:0000256" key="1">
    <source>
        <dbReference type="SAM" id="MobiDB-lite"/>
    </source>
</evidence>
<dbReference type="AlphaFoldDB" id="A0A9W7NES9"/>
<dbReference type="Gene3D" id="3.40.50.300">
    <property type="entry name" value="P-loop containing nucleotide triphosphate hydrolases"/>
    <property type="match status" value="1"/>
</dbReference>
<evidence type="ECO:0000313" key="2">
    <source>
        <dbReference type="EMBL" id="KAA0678086.1"/>
    </source>
</evidence>
<dbReference type="OrthoDB" id="9801658at2"/>
<evidence type="ECO:0000313" key="3">
    <source>
        <dbReference type="Proteomes" id="UP000480854"/>
    </source>
</evidence>
<accession>A0A9W7NES9</accession>
<protein>
    <recommendedName>
        <fullName evidence="4">Terminase large subunit gp17-like C-terminal domain-containing protein</fullName>
    </recommendedName>
</protein>
<dbReference type="Gene3D" id="3.30.420.240">
    <property type="match status" value="1"/>
</dbReference>
<dbReference type="InterPro" id="IPR027417">
    <property type="entry name" value="P-loop_NTPase"/>
</dbReference>
<dbReference type="InterPro" id="IPR012036">
    <property type="entry name" value="Phage_Mu_Gp28"/>
</dbReference>
<dbReference type="PIRSF" id="PIRSF007056">
    <property type="entry name" value="UCP007056"/>
    <property type="match status" value="1"/>
</dbReference>
<dbReference type="Proteomes" id="UP000480854">
    <property type="component" value="Unassembled WGS sequence"/>
</dbReference>
<feature type="compositionally biased region" description="Basic and acidic residues" evidence="1">
    <location>
        <begin position="507"/>
        <end position="518"/>
    </location>
</feature>
<dbReference type="RefSeq" id="WP_149470817.1">
    <property type="nucleotide sequence ID" value="NZ_QOKW01000019.1"/>
</dbReference>
<proteinExistence type="predicted"/>
<gene>
    <name evidence="2" type="ORF">DS843_21120</name>
</gene>
<keyword evidence="3" id="KW-1185">Reference proteome</keyword>
<name>A0A9W7NES9_9PROT</name>
<feature type="region of interest" description="Disordered" evidence="1">
    <location>
        <begin position="496"/>
        <end position="533"/>
    </location>
</feature>
<sequence>MKRRPEPANIQEDFARQPTEIPVELRGPDLLLDYQKRFLETTAMHTVVVCEKSRRIGFTWAVAADAVLTAGAEKRAAGMDVLYLGYNLDMAREFIDTCGAWARLFDKAASAIAEFLFDDGSDDGVQAFRVNFASGFEIVALASRPRSLRGRQGYVILDEAAFHDDLEEVIKSAMALKIWGGKVAIISTHDGTDNPFNQLIEACRAGQKPYAVLRVTFDEALDDGLYKRICLVKGEEWTQEKQDAWRADIVASYGDAADEELHVKPKAKGGTWLPRELVLARMSPDIPVLRFECPKGFVDLPDFARHAVAMAWCKEHLDPLIAKLDPTRQSFYGQDYARLRDASVGWPAQLMSDLTLRTAFVFEMRNTPDEEQKLIVRYVLDRLPRFTRGAIDAGGNGASLAERMRQLFGPDRIIEVKFSTEWYRVNMPPMKAAFEGASFLLPKDADILVDFGQLEMRDGVAQLKRRGARTTSEDGNQRHGDAAIAAALCHFASRQDPSEYDYTSARAPERDQRMHPDFPEDDAGGRRFGAGGY</sequence>
<comment type="caution">
    <text evidence="2">The sequence shown here is derived from an EMBL/GenBank/DDBJ whole genome shotgun (WGS) entry which is preliminary data.</text>
</comment>